<feature type="compositionally biased region" description="Polar residues" evidence="11">
    <location>
        <begin position="345"/>
        <end position="354"/>
    </location>
</feature>
<dbReference type="GO" id="GO:0005813">
    <property type="term" value="C:centrosome"/>
    <property type="evidence" value="ECO:0007669"/>
    <property type="project" value="UniProtKB-SubCell"/>
</dbReference>
<dbReference type="CDD" id="cd00158">
    <property type="entry name" value="RHOD"/>
    <property type="match status" value="1"/>
</dbReference>
<evidence type="ECO:0000256" key="9">
    <source>
        <dbReference type="ARBA" id="ARBA00023273"/>
    </source>
</evidence>
<evidence type="ECO:0000313" key="13">
    <source>
        <dbReference type="EMBL" id="CAC5410320.1"/>
    </source>
</evidence>
<evidence type="ECO:0000256" key="10">
    <source>
        <dbReference type="ARBA" id="ARBA00038465"/>
    </source>
</evidence>
<proteinExistence type="inferred from homology"/>
<organism evidence="13 14">
    <name type="scientific">Mytilus coruscus</name>
    <name type="common">Sea mussel</name>
    <dbReference type="NCBI Taxonomy" id="42192"/>
    <lineage>
        <taxon>Eukaryota</taxon>
        <taxon>Metazoa</taxon>
        <taxon>Spiralia</taxon>
        <taxon>Lophotrochozoa</taxon>
        <taxon>Mollusca</taxon>
        <taxon>Bivalvia</taxon>
        <taxon>Autobranchia</taxon>
        <taxon>Pteriomorphia</taxon>
        <taxon>Mytilida</taxon>
        <taxon>Mytiloidea</taxon>
        <taxon>Mytilidae</taxon>
        <taxon>Mytilinae</taxon>
        <taxon>Mytilus</taxon>
    </lineage>
</organism>
<dbReference type="PROSITE" id="PS50206">
    <property type="entry name" value="RHODANESE_3"/>
    <property type="match status" value="1"/>
</dbReference>
<evidence type="ECO:0000256" key="4">
    <source>
        <dbReference type="ARBA" id="ARBA00022490"/>
    </source>
</evidence>
<reference evidence="13 14" key="1">
    <citation type="submission" date="2020-06" db="EMBL/GenBank/DDBJ databases">
        <authorList>
            <person name="Li R."/>
            <person name="Bekaert M."/>
        </authorList>
    </citation>
    <scope>NUCLEOTIDE SEQUENCE [LARGE SCALE GENOMIC DNA]</scope>
    <source>
        <strain evidence="14">wild</strain>
    </source>
</reference>
<dbReference type="GO" id="GO:0036064">
    <property type="term" value="C:ciliary basal body"/>
    <property type="evidence" value="ECO:0007669"/>
    <property type="project" value="TreeGrafter"/>
</dbReference>
<evidence type="ECO:0000256" key="3">
    <source>
        <dbReference type="ARBA" id="ARBA00022448"/>
    </source>
</evidence>
<feature type="domain" description="Rhodanese" evidence="12">
    <location>
        <begin position="203"/>
        <end position="300"/>
    </location>
</feature>
<evidence type="ECO:0000256" key="5">
    <source>
        <dbReference type="ARBA" id="ARBA00022794"/>
    </source>
</evidence>
<feature type="region of interest" description="Disordered" evidence="11">
    <location>
        <begin position="345"/>
        <end position="388"/>
    </location>
</feature>
<keyword evidence="5" id="KW-0970">Cilium biogenesis/degradation</keyword>
<dbReference type="SUPFAM" id="SSF52821">
    <property type="entry name" value="Rhodanese/Cell cycle control phosphatase"/>
    <property type="match status" value="1"/>
</dbReference>
<keyword evidence="4" id="KW-0963">Cytoplasm</keyword>
<evidence type="ECO:0000256" key="7">
    <source>
        <dbReference type="ARBA" id="ARBA00023069"/>
    </source>
</evidence>
<evidence type="ECO:0000256" key="1">
    <source>
        <dbReference type="ARBA" id="ARBA00004120"/>
    </source>
</evidence>
<feature type="compositionally biased region" description="Low complexity" evidence="11">
    <location>
        <begin position="355"/>
        <end position="370"/>
    </location>
</feature>
<dbReference type="Gene3D" id="3.40.250.10">
    <property type="entry name" value="Rhodanese-like domain"/>
    <property type="match status" value="1"/>
</dbReference>
<dbReference type="PANTHER" id="PTHR44390:SF1">
    <property type="entry name" value="CENTROSOMAL PROTEIN OF 41 KDA"/>
    <property type="match status" value="1"/>
</dbReference>
<dbReference type="InterPro" id="IPR036873">
    <property type="entry name" value="Rhodanese-like_dom_sf"/>
</dbReference>
<protein>
    <submittedName>
        <fullName evidence="13">CEP41</fullName>
    </submittedName>
</protein>
<sequence length="388" mass="43420">MSSVSTAKAKPVNILDKKIPENPKYKHVRATVDTGSSVTRYMEKIEDIRKRNLATHNTSYMSPRLPPVRPKLFKENRLELVRILTSLHKDYRFKKDEIFKRMKAATFVQLVTKVWEYQRDTCNSSMNNGNLSTRPDTADMEIQRIQGGQRISPAPSLALTEGDYGEPDRSGKRSTLQGVVRGVGEIDIDKPPPPAPKPDLLDDGCPYLLLDIRVKDDYDQFHMISAKSYPTAYLSRATNFETKDMLAYKNVPGKIILVCDEDERLAPNAATTLVQRGYDNLFLLSGGMRIAYKTFPEGLFTGTPNQNVTEAAKPPKEIIPASQKDFDQHDIDRLNMYLDNALQDRSTGSRLSNASTMASSSRMGKSSGMGTPKSYMSGSVASHRAPFK</sequence>
<feature type="region of interest" description="Disordered" evidence="11">
    <location>
        <begin position="152"/>
        <end position="174"/>
    </location>
</feature>
<accession>A0A6J8DU53</accession>
<dbReference type="Proteomes" id="UP000507470">
    <property type="component" value="Unassembled WGS sequence"/>
</dbReference>
<keyword evidence="6" id="KW-0653">Protein transport</keyword>
<dbReference type="InterPro" id="IPR001763">
    <property type="entry name" value="Rhodanese-like_dom"/>
</dbReference>
<evidence type="ECO:0000256" key="6">
    <source>
        <dbReference type="ARBA" id="ARBA00022927"/>
    </source>
</evidence>
<keyword evidence="3" id="KW-0813">Transport</keyword>
<evidence type="ECO:0000256" key="11">
    <source>
        <dbReference type="SAM" id="MobiDB-lite"/>
    </source>
</evidence>
<comment type="similarity">
    <text evidence="10">Belongs to the CEP41 family.</text>
</comment>
<evidence type="ECO:0000256" key="8">
    <source>
        <dbReference type="ARBA" id="ARBA00023212"/>
    </source>
</evidence>
<dbReference type="GO" id="GO:0060271">
    <property type="term" value="P:cilium assembly"/>
    <property type="evidence" value="ECO:0007669"/>
    <property type="project" value="TreeGrafter"/>
</dbReference>
<evidence type="ECO:0000313" key="14">
    <source>
        <dbReference type="Proteomes" id="UP000507470"/>
    </source>
</evidence>
<keyword evidence="9" id="KW-0966">Cell projection</keyword>
<dbReference type="EMBL" id="CACVKT020007768">
    <property type="protein sequence ID" value="CAC5410320.1"/>
    <property type="molecule type" value="Genomic_DNA"/>
</dbReference>
<dbReference type="InterPro" id="IPR051889">
    <property type="entry name" value="CEP41"/>
</dbReference>
<evidence type="ECO:0000256" key="2">
    <source>
        <dbReference type="ARBA" id="ARBA00004300"/>
    </source>
</evidence>
<dbReference type="PANTHER" id="PTHR44390">
    <property type="entry name" value="CENTROSOMAL PROTEIN OF 41 KDA"/>
    <property type="match status" value="1"/>
</dbReference>
<dbReference type="Pfam" id="PF00581">
    <property type="entry name" value="Rhodanese"/>
    <property type="match status" value="1"/>
</dbReference>
<name>A0A6J8DU53_MYTCO</name>
<keyword evidence="14" id="KW-1185">Reference proteome</keyword>
<dbReference type="SMART" id="SM00450">
    <property type="entry name" value="RHOD"/>
    <property type="match status" value="1"/>
</dbReference>
<dbReference type="GO" id="GO:0015031">
    <property type="term" value="P:protein transport"/>
    <property type="evidence" value="ECO:0007669"/>
    <property type="project" value="UniProtKB-KW"/>
</dbReference>
<keyword evidence="8" id="KW-0206">Cytoskeleton</keyword>
<keyword evidence="7" id="KW-0969">Cilium</keyword>
<comment type="subcellular location">
    <subcellularLocation>
        <location evidence="1">Cytoplasm</location>
        <location evidence="1">Cytoskeleton</location>
        <location evidence="1">Cilium basal body</location>
    </subcellularLocation>
    <subcellularLocation>
        <location evidence="2">Cytoplasm</location>
        <location evidence="2">Cytoskeleton</location>
        <location evidence="2">Microtubule organizing center</location>
        <location evidence="2">Centrosome</location>
    </subcellularLocation>
</comment>
<gene>
    <name evidence="13" type="ORF">MCOR_43519</name>
</gene>
<evidence type="ECO:0000259" key="12">
    <source>
        <dbReference type="PROSITE" id="PS50206"/>
    </source>
</evidence>
<dbReference type="AlphaFoldDB" id="A0A6J8DU53"/>
<dbReference type="OrthoDB" id="70250at2759"/>